<dbReference type="EMBL" id="KN824409">
    <property type="protein sequence ID" value="KIM20772.1"/>
    <property type="molecule type" value="Genomic_DNA"/>
</dbReference>
<sequence length="188" mass="21099">MAYYVDHRILSNSGQDTCQVYAQLHDRKQFRALYPSIHGSRYAPYLAIAYRSVTNSLFSLPYIPLNDACGGNLAAYNLKSAWWDPICTTCTSSRLIAFAFYGRQPPSFVGFRDLTSAESLIVTIPNAFTSLPTVLVHQHDETLPTPPPSAGLFGNLHRYDYPLAPSPPSFYPLMRRKLYRNLSAANQT</sequence>
<dbReference type="HOGENOM" id="CLU_1441856_0_0_1"/>
<dbReference type="Proteomes" id="UP000054097">
    <property type="component" value="Unassembled WGS sequence"/>
</dbReference>
<reference evidence="1 2" key="1">
    <citation type="submission" date="2014-04" db="EMBL/GenBank/DDBJ databases">
        <authorList>
            <consortium name="DOE Joint Genome Institute"/>
            <person name="Kuo A."/>
            <person name="Zuccaro A."/>
            <person name="Kohler A."/>
            <person name="Nagy L.G."/>
            <person name="Floudas D."/>
            <person name="Copeland A."/>
            <person name="Barry K.W."/>
            <person name="Cichocki N."/>
            <person name="Veneault-Fourrey C."/>
            <person name="LaButti K."/>
            <person name="Lindquist E.A."/>
            <person name="Lipzen A."/>
            <person name="Lundell T."/>
            <person name="Morin E."/>
            <person name="Murat C."/>
            <person name="Sun H."/>
            <person name="Tunlid A."/>
            <person name="Henrissat B."/>
            <person name="Grigoriev I.V."/>
            <person name="Hibbett D.S."/>
            <person name="Martin F."/>
            <person name="Nordberg H.P."/>
            <person name="Cantor M.N."/>
            <person name="Hua S.X."/>
        </authorList>
    </citation>
    <scope>NUCLEOTIDE SEQUENCE [LARGE SCALE GENOMIC DNA]</scope>
    <source>
        <strain evidence="1 2">MAFF 305830</strain>
    </source>
</reference>
<keyword evidence="2" id="KW-1185">Reference proteome</keyword>
<dbReference type="AlphaFoldDB" id="A0A0C2WTC1"/>
<accession>A0A0C2WTC1</accession>
<gene>
    <name evidence="1" type="ORF">M408DRAFT_30100</name>
</gene>
<protein>
    <submittedName>
        <fullName evidence="1">Uncharacterized protein</fullName>
    </submittedName>
</protein>
<proteinExistence type="predicted"/>
<evidence type="ECO:0000313" key="2">
    <source>
        <dbReference type="Proteomes" id="UP000054097"/>
    </source>
</evidence>
<reference evidence="2" key="2">
    <citation type="submission" date="2015-01" db="EMBL/GenBank/DDBJ databases">
        <title>Evolutionary Origins and Diversification of the Mycorrhizal Mutualists.</title>
        <authorList>
            <consortium name="DOE Joint Genome Institute"/>
            <consortium name="Mycorrhizal Genomics Consortium"/>
            <person name="Kohler A."/>
            <person name="Kuo A."/>
            <person name="Nagy L.G."/>
            <person name="Floudas D."/>
            <person name="Copeland A."/>
            <person name="Barry K.W."/>
            <person name="Cichocki N."/>
            <person name="Veneault-Fourrey C."/>
            <person name="LaButti K."/>
            <person name="Lindquist E.A."/>
            <person name="Lipzen A."/>
            <person name="Lundell T."/>
            <person name="Morin E."/>
            <person name="Murat C."/>
            <person name="Riley R."/>
            <person name="Ohm R."/>
            <person name="Sun H."/>
            <person name="Tunlid A."/>
            <person name="Henrissat B."/>
            <person name="Grigoriev I.V."/>
            <person name="Hibbett D.S."/>
            <person name="Martin F."/>
        </authorList>
    </citation>
    <scope>NUCLEOTIDE SEQUENCE [LARGE SCALE GENOMIC DNA]</scope>
    <source>
        <strain evidence="2">MAFF 305830</strain>
    </source>
</reference>
<organism evidence="1 2">
    <name type="scientific">Serendipita vermifera MAFF 305830</name>
    <dbReference type="NCBI Taxonomy" id="933852"/>
    <lineage>
        <taxon>Eukaryota</taxon>
        <taxon>Fungi</taxon>
        <taxon>Dikarya</taxon>
        <taxon>Basidiomycota</taxon>
        <taxon>Agaricomycotina</taxon>
        <taxon>Agaricomycetes</taxon>
        <taxon>Sebacinales</taxon>
        <taxon>Serendipitaceae</taxon>
        <taxon>Serendipita</taxon>
    </lineage>
</organism>
<name>A0A0C2WTC1_SERVB</name>
<evidence type="ECO:0000313" key="1">
    <source>
        <dbReference type="EMBL" id="KIM20772.1"/>
    </source>
</evidence>